<evidence type="ECO:0000259" key="12">
    <source>
        <dbReference type="Pfam" id="PF06750"/>
    </source>
</evidence>
<feature type="domain" description="Prepilin peptidase A24 N-terminal" evidence="12">
    <location>
        <begin position="21"/>
        <end position="110"/>
    </location>
</feature>
<feature type="transmembrane region" description="Helical" evidence="10">
    <location>
        <begin position="12"/>
        <end position="34"/>
    </location>
</feature>
<dbReference type="GO" id="GO:0004190">
    <property type="term" value="F:aspartic-type endopeptidase activity"/>
    <property type="evidence" value="ECO:0007669"/>
    <property type="project" value="UniProtKB-EC"/>
</dbReference>
<dbReference type="EC" id="2.1.1.-" evidence="9"/>
<evidence type="ECO:0000256" key="6">
    <source>
        <dbReference type="ARBA" id="ARBA00022989"/>
    </source>
</evidence>
<dbReference type="GO" id="GO:0032259">
    <property type="term" value="P:methylation"/>
    <property type="evidence" value="ECO:0007669"/>
    <property type="project" value="UniProtKB-KW"/>
</dbReference>
<dbReference type="PANTHER" id="PTHR30487">
    <property type="entry name" value="TYPE 4 PREPILIN-LIKE PROTEINS LEADER PEPTIDE-PROCESSING ENZYME"/>
    <property type="match status" value="1"/>
</dbReference>
<sequence length="266" mass="29250">MTLLAVFSLQFPLIWGGFLFIFGLCFGSFFNVVIYRLPLMLMAEEGQERLSLSFPPSFCPQCRQPVAWRDNVPLFSFLLLKGRSRCCARPISRRYPLTELFCGLLFVLAGYLLTPGFALLGGLGLLSTLLVLALIDARTQLLPDCLTLPLLWTGLLFNLNATFVPLTEAAIGAMAGYLSLWAVYWVFRLLTGREALGYGDFKLLAALGAWSGWQALPNTLLLASASGLICTLVLRRLTHQPLDRPLAFGPWLALAGGGLFLWAQAA</sequence>
<dbReference type="EC" id="3.4.23.43" evidence="9"/>
<evidence type="ECO:0000313" key="14">
    <source>
        <dbReference type="Proteomes" id="UP000274346"/>
    </source>
</evidence>
<dbReference type="InterPro" id="IPR000045">
    <property type="entry name" value="Prepilin_IV_endopep_pep"/>
</dbReference>
<gene>
    <name evidence="13" type="primary">outO_2</name>
    <name evidence="13" type="ORF">NCTC13098_06124</name>
</gene>
<dbReference type="GO" id="GO:0005886">
    <property type="term" value="C:plasma membrane"/>
    <property type="evidence" value="ECO:0007669"/>
    <property type="project" value="UniProtKB-SubCell"/>
</dbReference>
<feature type="transmembrane region" description="Helical" evidence="10">
    <location>
        <begin position="166"/>
        <end position="187"/>
    </location>
</feature>
<dbReference type="InterPro" id="IPR010627">
    <property type="entry name" value="Prepilin_pept_A24_N"/>
</dbReference>
<protein>
    <recommendedName>
        <fullName evidence="9">Prepilin leader peptidase/N-methyltransferase</fullName>
        <ecNumber evidence="9">2.1.1.-</ecNumber>
        <ecNumber evidence="9">3.4.23.43</ecNumber>
    </recommendedName>
</protein>
<feature type="transmembrane region" description="Helical" evidence="10">
    <location>
        <begin position="141"/>
        <end position="159"/>
    </location>
</feature>
<evidence type="ECO:0000256" key="9">
    <source>
        <dbReference type="RuleBase" id="RU003794"/>
    </source>
</evidence>
<keyword evidence="9" id="KW-0808">Transferase</keyword>
<dbReference type="PRINTS" id="PR00864">
    <property type="entry name" value="PREPILNPTASE"/>
</dbReference>
<keyword evidence="4" id="KW-0997">Cell inner membrane</keyword>
<dbReference type="EMBL" id="LR131271">
    <property type="protein sequence ID" value="VDR29705.1"/>
    <property type="molecule type" value="Genomic_DNA"/>
</dbReference>
<feature type="transmembrane region" description="Helical" evidence="10">
    <location>
        <begin position="102"/>
        <end position="135"/>
    </location>
</feature>
<feature type="domain" description="Prepilin type IV endopeptidase peptidase" evidence="11">
    <location>
        <begin position="125"/>
        <end position="231"/>
    </location>
</feature>
<keyword evidence="9" id="KW-0511">Multifunctional enzyme</keyword>
<evidence type="ECO:0000256" key="8">
    <source>
        <dbReference type="RuleBase" id="RU003793"/>
    </source>
</evidence>
<keyword evidence="9" id="KW-0378">Hydrolase</keyword>
<keyword evidence="5 9" id="KW-0812">Transmembrane</keyword>
<dbReference type="KEGG" id="rtg:NCTC13098_06124"/>
<evidence type="ECO:0000256" key="2">
    <source>
        <dbReference type="ARBA" id="ARBA00005801"/>
    </source>
</evidence>
<evidence type="ECO:0000313" key="13">
    <source>
        <dbReference type="EMBL" id="VDR29705.1"/>
    </source>
</evidence>
<name>A0A3P8KJW0_RAOTE</name>
<reference evidence="13 14" key="1">
    <citation type="submission" date="2018-12" db="EMBL/GenBank/DDBJ databases">
        <authorList>
            <consortium name="Pathogen Informatics"/>
        </authorList>
    </citation>
    <scope>NUCLEOTIDE SEQUENCE [LARGE SCALE GENOMIC DNA]</scope>
    <source>
        <strain evidence="13 14">NCTC13098</strain>
    </source>
</reference>
<keyword evidence="6 10" id="KW-1133">Transmembrane helix</keyword>
<keyword evidence="7 10" id="KW-0472">Membrane</keyword>
<dbReference type="GO" id="GO:0006465">
    <property type="term" value="P:signal peptide processing"/>
    <property type="evidence" value="ECO:0007669"/>
    <property type="project" value="TreeGrafter"/>
</dbReference>
<feature type="transmembrane region" description="Helical" evidence="10">
    <location>
        <begin position="207"/>
        <end position="234"/>
    </location>
</feature>
<evidence type="ECO:0000256" key="5">
    <source>
        <dbReference type="ARBA" id="ARBA00022692"/>
    </source>
</evidence>
<keyword evidence="3" id="KW-1003">Cell membrane</keyword>
<comment type="function">
    <text evidence="9">Plays an essential role in type IV pili and type II pseudopili formation by proteolytically removing the leader sequence from substrate proteins and subsequently monomethylating the alpha-amino group of the newly exposed N-terminal phenylalanine.</text>
</comment>
<dbReference type="PANTHER" id="PTHR30487:SF0">
    <property type="entry name" value="PREPILIN LEADER PEPTIDASE_N-METHYLTRANSFERASE-RELATED"/>
    <property type="match status" value="1"/>
</dbReference>
<dbReference type="Gene3D" id="1.20.120.1220">
    <property type="match status" value="1"/>
</dbReference>
<evidence type="ECO:0000256" key="10">
    <source>
        <dbReference type="SAM" id="Phobius"/>
    </source>
</evidence>
<dbReference type="AlphaFoldDB" id="A0A3P8KJW0"/>
<feature type="transmembrane region" description="Helical" evidence="10">
    <location>
        <begin position="246"/>
        <end position="265"/>
    </location>
</feature>
<comment type="subcellular location">
    <subcellularLocation>
        <location evidence="1">Cell inner membrane</location>
        <topology evidence="1">Multi-pass membrane protein</topology>
    </subcellularLocation>
    <subcellularLocation>
        <location evidence="9">Cell membrane</location>
        <topology evidence="9">Multi-pass membrane protein</topology>
    </subcellularLocation>
</comment>
<dbReference type="InterPro" id="IPR014032">
    <property type="entry name" value="Peptidase_A24A_bac"/>
</dbReference>
<evidence type="ECO:0000256" key="3">
    <source>
        <dbReference type="ARBA" id="ARBA00022475"/>
    </source>
</evidence>
<dbReference type="InterPro" id="IPR050882">
    <property type="entry name" value="Prepilin_peptidase/N-MTase"/>
</dbReference>
<dbReference type="Proteomes" id="UP000274346">
    <property type="component" value="Chromosome"/>
</dbReference>
<accession>A0A3P8KJW0</accession>
<dbReference type="GO" id="GO:0008168">
    <property type="term" value="F:methyltransferase activity"/>
    <property type="evidence" value="ECO:0007669"/>
    <property type="project" value="UniProtKB-KW"/>
</dbReference>
<comment type="catalytic activity">
    <reaction evidence="9">
        <text>Typically cleaves a -Gly-|-Phe- bond to release an N-terminal, basic peptide of 5-8 residues from type IV prepilin, and then N-methylates the new N-terminal amino group, the methyl donor being S-adenosyl-L-methionine.</text>
        <dbReference type="EC" id="3.4.23.43"/>
    </reaction>
</comment>
<comment type="similarity">
    <text evidence="2 8">Belongs to the peptidase A24 family.</text>
</comment>
<proteinExistence type="inferred from homology"/>
<organism evidence="13 14">
    <name type="scientific">Raoultella terrigena</name>
    <name type="common">Klebsiella terrigena</name>
    <dbReference type="NCBI Taxonomy" id="577"/>
    <lineage>
        <taxon>Bacteria</taxon>
        <taxon>Pseudomonadati</taxon>
        <taxon>Pseudomonadota</taxon>
        <taxon>Gammaproteobacteria</taxon>
        <taxon>Enterobacterales</taxon>
        <taxon>Enterobacteriaceae</taxon>
        <taxon>Klebsiella/Raoultella group</taxon>
        <taxon>Raoultella</taxon>
    </lineage>
</organism>
<evidence type="ECO:0000256" key="7">
    <source>
        <dbReference type="ARBA" id="ARBA00023136"/>
    </source>
</evidence>
<evidence type="ECO:0000259" key="11">
    <source>
        <dbReference type="Pfam" id="PF01478"/>
    </source>
</evidence>
<dbReference type="Pfam" id="PF01478">
    <property type="entry name" value="Peptidase_A24"/>
    <property type="match status" value="1"/>
</dbReference>
<dbReference type="Pfam" id="PF06750">
    <property type="entry name" value="A24_N_bact"/>
    <property type="match status" value="1"/>
</dbReference>
<evidence type="ECO:0000256" key="1">
    <source>
        <dbReference type="ARBA" id="ARBA00004429"/>
    </source>
</evidence>
<evidence type="ECO:0000256" key="4">
    <source>
        <dbReference type="ARBA" id="ARBA00022519"/>
    </source>
</evidence>
<keyword evidence="9" id="KW-0489">Methyltransferase</keyword>
<keyword evidence="9" id="KW-0645">Protease</keyword>